<evidence type="ECO:0000313" key="1">
    <source>
        <dbReference type="EMBL" id="EON98620.1"/>
    </source>
</evidence>
<reference evidence="2" key="1">
    <citation type="journal article" date="2013" name="Genome Announc.">
        <title>Draft genome sequence of the ascomycete Phaeoacremonium aleophilum strain UCR-PA7, a causal agent of the esca disease complex in grapevines.</title>
        <authorList>
            <person name="Blanco-Ulate B."/>
            <person name="Rolshausen P."/>
            <person name="Cantu D."/>
        </authorList>
    </citation>
    <scope>NUCLEOTIDE SEQUENCE [LARGE SCALE GENOMIC DNA]</scope>
    <source>
        <strain evidence="2">UCR-PA7</strain>
    </source>
</reference>
<sequence>MSVHNKVGKMFYLFAYVNFLPNGYDEWQAAYDDLAAYVWKEEKSTQTYYFGIPFDYKDDVSATDVMFAFEVYDNRDGLYKTHFTSPAMGKFTKKALPVMSTGFDLAHYSDIGGFLDAPGDGRQCAVMQDIRIICKSSEAKRIAGERLAKIAKILEGESDKAGVQTWMAFESLDNHLDLRIFGRYESQAALQKLNARKELVDFWTASREDDINRIDQRNYVPNDKGWLHR</sequence>
<dbReference type="InterPro" id="IPR011008">
    <property type="entry name" value="Dimeric_a/b-barrel"/>
</dbReference>
<proteinExistence type="predicted"/>
<dbReference type="GeneID" id="19326383"/>
<organism evidence="1 2">
    <name type="scientific">Phaeoacremonium minimum (strain UCR-PA7)</name>
    <name type="common">Esca disease fungus</name>
    <name type="synonym">Togninia minima</name>
    <dbReference type="NCBI Taxonomy" id="1286976"/>
    <lineage>
        <taxon>Eukaryota</taxon>
        <taxon>Fungi</taxon>
        <taxon>Dikarya</taxon>
        <taxon>Ascomycota</taxon>
        <taxon>Pezizomycotina</taxon>
        <taxon>Sordariomycetes</taxon>
        <taxon>Sordariomycetidae</taxon>
        <taxon>Togniniales</taxon>
        <taxon>Togniniaceae</taxon>
        <taxon>Phaeoacremonium</taxon>
    </lineage>
</organism>
<name>R8BGZ9_PHAM7</name>
<accession>R8BGZ9</accession>
<dbReference type="KEGG" id="tmn:UCRPA7_5793"/>
<dbReference type="OrthoDB" id="5328688at2759"/>
<protein>
    <recommendedName>
        <fullName evidence="3">ABM domain-containing protein</fullName>
    </recommendedName>
</protein>
<dbReference type="EMBL" id="KB933203">
    <property type="protein sequence ID" value="EON98620.1"/>
    <property type="molecule type" value="Genomic_DNA"/>
</dbReference>
<dbReference type="AlphaFoldDB" id="R8BGZ9"/>
<keyword evidence="2" id="KW-1185">Reference proteome</keyword>
<dbReference type="Gene3D" id="3.30.70.100">
    <property type="match status" value="1"/>
</dbReference>
<evidence type="ECO:0000313" key="2">
    <source>
        <dbReference type="Proteomes" id="UP000014074"/>
    </source>
</evidence>
<evidence type="ECO:0008006" key="3">
    <source>
        <dbReference type="Google" id="ProtNLM"/>
    </source>
</evidence>
<dbReference type="RefSeq" id="XP_007916528.1">
    <property type="nucleotide sequence ID" value="XM_007918337.1"/>
</dbReference>
<dbReference type="HOGENOM" id="CLU_1210527_0_0_1"/>
<dbReference type="eggNOG" id="ENOG502TA24">
    <property type="taxonomic scope" value="Eukaryota"/>
</dbReference>
<gene>
    <name evidence="1" type="ORF">UCRPA7_5793</name>
</gene>
<dbReference type="Proteomes" id="UP000014074">
    <property type="component" value="Unassembled WGS sequence"/>
</dbReference>
<dbReference type="SUPFAM" id="SSF54909">
    <property type="entry name" value="Dimeric alpha+beta barrel"/>
    <property type="match status" value="1"/>
</dbReference>